<dbReference type="GO" id="GO:0048513">
    <property type="term" value="P:animal organ development"/>
    <property type="evidence" value="ECO:0007669"/>
    <property type="project" value="UniProtKB-ARBA"/>
</dbReference>
<comment type="subcellular location">
    <subcellularLocation>
        <location evidence="5 6">Nucleus</location>
    </subcellularLocation>
</comment>
<dbReference type="PROSITE" id="PS50071">
    <property type="entry name" value="HOMEOBOX_2"/>
    <property type="match status" value="1"/>
</dbReference>
<feature type="region of interest" description="Disordered" evidence="7">
    <location>
        <begin position="439"/>
        <end position="460"/>
    </location>
</feature>
<reference evidence="9" key="1">
    <citation type="journal article" date="2023" name="Mol. Biol. Evol.">
        <title>Third-Generation Sequencing Reveals the Adaptive Role of the Epigenome in Three Deep-Sea Polychaetes.</title>
        <authorList>
            <person name="Perez M."/>
            <person name="Aroh O."/>
            <person name="Sun Y."/>
            <person name="Lan Y."/>
            <person name="Juniper S.K."/>
            <person name="Young C.R."/>
            <person name="Angers B."/>
            <person name="Qian P.Y."/>
        </authorList>
    </citation>
    <scope>NUCLEOTIDE SEQUENCE</scope>
    <source>
        <strain evidence="9">P08H-3</strain>
    </source>
</reference>
<evidence type="ECO:0000256" key="3">
    <source>
        <dbReference type="ARBA" id="ARBA00023155"/>
    </source>
</evidence>
<keyword evidence="3 5" id="KW-0371">Homeobox</keyword>
<gene>
    <name evidence="9" type="ORF">LSH36_14g07009</name>
</gene>
<keyword evidence="10" id="KW-1185">Reference proteome</keyword>
<dbReference type="SUPFAM" id="SSF46689">
    <property type="entry name" value="Homeodomain-like"/>
    <property type="match status" value="1"/>
</dbReference>
<dbReference type="GO" id="GO:0000978">
    <property type="term" value="F:RNA polymerase II cis-regulatory region sequence-specific DNA binding"/>
    <property type="evidence" value="ECO:0007669"/>
    <property type="project" value="TreeGrafter"/>
</dbReference>
<feature type="domain" description="Homeobox" evidence="8">
    <location>
        <begin position="309"/>
        <end position="369"/>
    </location>
</feature>
<feature type="DNA-binding region" description="Homeobox" evidence="5">
    <location>
        <begin position="311"/>
        <end position="370"/>
    </location>
</feature>
<feature type="compositionally biased region" description="Basic residues" evidence="7">
    <location>
        <begin position="158"/>
        <end position="172"/>
    </location>
</feature>
<dbReference type="FunFam" id="1.10.10.60:FF:000176">
    <property type="entry name" value="pancreas/duodenum homeobox protein 1"/>
    <property type="match status" value="1"/>
</dbReference>
<dbReference type="CDD" id="cd00086">
    <property type="entry name" value="homeodomain"/>
    <property type="match status" value="1"/>
</dbReference>
<dbReference type="AlphaFoldDB" id="A0AAD9KCR1"/>
<dbReference type="InterPro" id="IPR009057">
    <property type="entry name" value="Homeodomain-like_sf"/>
</dbReference>
<organism evidence="9 10">
    <name type="scientific">Paralvinella palmiformis</name>
    <dbReference type="NCBI Taxonomy" id="53620"/>
    <lineage>
        <taxon>Eukaryota</taxon>
        <taxon>Metazoa</taxon>
        <taxon>Spiralia</taxon>
        <taxon>Lophotrochozoa</taxon>
        <taxon>Annelida</taxon>
        <taxon>Polychaeta</taxon>
        <taxon>Sedentaria</taxon>
        <taxon>Canalipalpata</taxon>
        <taxon>Terebellida</taxon>
        <taxon>Terebelliformia</taxon>
        <taxon>Alvinellidae</taxon>
        <taxon>Paralvinella</taxon>
    </lineage>
</organism>
<dbReference type="GO" id="GO:0000981">
    <property type="term" value="F:DNA-binding transcription factor activity, RNA polymerase II-specific"/>
    <property type="evidence" value="ECO:0007669"/>
    <property type="project" value="InterPro"/>
</dbReference>
<evidence type="ECO:0000256" key="1">
    <source>
        <dbReference type="ARBA" id="ARBA00022473"/>
    </source>
</evidence>
<feature type="region of interest" description="Disordered" evidence="7">
    <location>
        <begin position="227"/>
        <end position="270"/>
    </location>
</feature>
<feature type="compositionally biased region" description="Basic and acidic residues" evidence="7">
    <location>
        <begin position="414"/>
        <end position="424"/>
    </location>
</feature>
<evidence type="ECO:0000256" key="7">
    <source>
        <dbReference type="SAM" id="MobiDB-lite"/>
    </source>
</evidence>
<feature type="compositionally biased region" description="Low complexity" evidence="7">
    <location>
        <begin position="245"/>
        <end position="255"/>
    </location>
</feature>
<feature type="region of interest" description="Disordered" evidence="7">
    <location>
        <begin position="156"/>
        <end position="210"/>
    </location>
</feature>
<dbReference type="InterPro" id="IPR020479">
    <property type="entry name" value="HD_metazoa"/>
</dbReference>
<keyword evidence="1" id="KW-0217">Developmental protein</keyword>
<keyword evidence="4 5" id="KW-0539">Nucleus</keyword>
<dbReference type="PROSITE" id="PS00027">
    <property type="entry name" value="HOMEOBOX_1"/>
    <property type="match status" value="1"/>
</dbReference>
<evidence type="ECO:0000256" key="6">
    <source>
        <dbReference type="RuleBase" id="RU000682"/>
    </source>
</evidence>
<protein>
    <recommendedName>
        <fullName evidence="8">Homeobox domain-containing protein</fullName>
    </recommendedName>
</protein>
<evidence type="ECO:0000259" key="8">
    <source>
        <dbReference type="PROSITE" id="PS50071"/>
    </source>
</evidence>
<dbReference type="EMBL" id="JAODUP010000014">
    <property type="protein sequence ID" value="KAK2168794.1"/>
    <property type="molecule type" value="Genomic_DNA"/>
</dbReference>
<dbReference type="SMART" id="SM00389">
    <property type="entry name" value="HOX"/>
    <property type="match status" value="1"/>
</dbReference>
<dbReference type="PANTHER" id="PTHR45664">
    <property type="entry name" value="PROTEIN ZERKNUELLT 1-RELATED"/>
    <property type="match status" value="1"/>
</dbReference>
<feature type="region of interest" description="Disordered" evidence="7">
    <location>
        <begin position="369"/>
        <end position="424"/>
    </location>
</feature>
<name>A0AAD9KCR1_9ANNE</name>
<dbReference type="PRINTS" id="PR00024">
    <property type="entry name" value="HOMEOBOX"/>
</dbReference>
<dbReference type="Proteomes" id="UP001208570">
    <property type="component" value="Unassembled WGS sequence"/>
</dbReference>
<dbReference type="InterPro" id="IPR001356">
    <property type="entry name" value="HD"/>
</dbReference>
<sequence length="460" mass="50355">MMEDASAPFYSPSLYNPRDFAQVAGMGTMTHGLAHPAPSACLYASKSAGMNVSNVNMASLIAPYGSQTMSVIDQPLLSLHQNDGVNRGHATADITLQSSLYQNHFSASNVGPNLSSASCLQPCHGINGGMMPGQQQGKNESGLGSVPVSQEFSVLHSNPRRSHMPMVSRHHSAVPLPNGFPHGGAAYIRSGSEDPMSPPQPPPAHQNHDKLPLENDERLLDGSSVASNALSLDGGKHRPQSPSENNNNNNNNNNNRTSLSNCGEKNGNIVAGENQENKTKLHFPWMKTTKSHAHQWKAHWPGAQFQTFDENKRTRTAYTRGQLLELEKEFHFNKYISRPRRIELAALLNLTERHIKIWFQNRRMKWKKDEAKHRPLPLTDDSTSSPDLSGSAKETSCKDGGRSPCSNAPDSDAEGAKVKSEWLKEDDIRSIPEAMLKTDINGNGFSQIPCSRKTDSVSSP</sequence>
<dbReference type="Gene3D" id="1.10.10.60">
    <property type="entry name" value="Homeodomain-like"/>
    <property type="match status" value="1"/>
</dbReference>
<feature type="compositionally biased region" description="Polar residues" evidence="7">
    <location>
        <begin position="440"/>
        <end position="449"/>
    </location>
</feature>
<evidence type="ECO:0000256" key="4">
    <source>
        <dbReference type="ARBA" id="ARBA00023242"/>
    </source>
</evidence>
<accession>A0AAD9KCR1</accession>
<evidence type="ECO:0000256" key="5">
    <source>
        <dbReference type="PROSITE-ProRule" id="PRU00108"/>
    </source>
</evidence>
<dbReference type="PANTHER" id="PTHR45664:SF12">
    <property type="entry name" value="PANCREAS_DUODENUM HOMEOBOX PROTEIN 1"/>
    <property type="match status" value="1"/>
</dbReference>
<dbReference type="GO" id="GO:0045944">
    <property type="term" value="P:positive regulation of transcription by RNA polymerase II"/>
    <property type="evidence" value="ECO:0007669"/>
    <property type="project" value="UniProtKB-ARBA"/>
</dbReference>
<dbReference type="Pfam" id="PF00046">
    <property type="entry name" value="Homeodomain"/>
    <property type="match status" value="1"/>
</dbReference>
<dbReference type="GO" id="GO:0005634">
    <property type="term" value="C:nucleus"/>
    <property type="evidence" value="ECO:0007669"/>
    <property type="project" value="UniProtKB-SubCell"/>
</dbReference>
<evidence type="ECO:0000313" key="10">
    <source>
        <dbReference type="Proteomes" id="UP001208570"/>
    </source>
</evidence>
<comment type="caution">
    <text evidence="9">The sequence shown here is derived from an EMBL/GenBank/DDBJ whole genome shotgun (WGS) entry which is preliminary data.</text>
</comment>
<keyword evidence="2 5" id="KW-0238">DNA-binding</keyword>
<proteinExistence type="predicted"/>
<evidence type="ECO:0000256" key="2">
    <source>
        <dbReference type="ARBA" id="ARBA00023125"/>
    </source>
</evidence>
<feature type="compositionally biased region" description="Low complexity" evidence="7">
    <location>
        <begin position="376"/>
        <end position="389"/>
    </location>
</feature>
<evidence type="ECO:0000313" key="9">
    <source>
        <dbReference type="EMBL" id="KAK2168794.1"/>
    </source>
</evidence>
<dbReference type="InterPro" id="IPR017970">
    <property type="entry name" value="Homeobox_CS"/>
</dbReference>